<dbReference type="PANTHER" id="PTHR10039">
    <property type="entry name" value="AMELOGENIN"/>
    <property type="match status" value="1"/>
</dbReference>
<feature type="domain" description="DUF7791" evidence="5">
    <location>
        <begin position="556"/>
        <end position="691"/>
    </location>
</feature>
<dbReference type="EMBL" id="JAWHQM010000088">
    <property type="protein sequence ID" value="KAK5637025.1"/>
    <property type="molecule type" value="Genomic_DNA"/>
</dbReference>
<feature type="compositionally biased region" description="Polar residues" evidence="2">
    <location>
        <begin position="992"/>
        <end position="1005"/>
    </location>
</feature>
<accession>A0AAN7Z4S1</accession>
<dbReference type="PANTHER" id="PTHR10039:SF5">
    <property type="entry name" value="NACHT DOMAIN-CONTAINING PROTEIN"/>
    <property type="match status" value="1"/>
</dbReference>
<dbReference type="Pfam" id="PF25053">
    <property type="entry name" value="DUF7791"/>
    <property type="match status" value="1"/>
</dbReference>
<dbReference type="InterPro" id="IPR038305">
    <property type="entry name" value="HeLo_sf"/>
</dbReference>
<feature type="domain" description="Prion-inhibition and propagation HeLo" evidence="3">
    <location>
        <begin position="6"/>
        <end position="212"/>
    </location>
</feature>
<feature type="region of interest" description="Disordered" evidence="2">
    <location>
        <begin position="943"/>
        <end position="1032"/>
    </location>
</feature>
<dbReference type="Proteomes" id="UP001305414">
    <property type="component" value="Unassembled WGS sequence"/>
</dbReference>
<feature type="compositionally biased region" description="Acidic residues" evidence="2">
    <location>
        <begin position="953"/>
        <end position="966"/>
    </location>
</feature>
<proteinExistence type="predicted"/>
<evidence type="ECO:0000256" key="1">
    <source>
        <dbReference type="ARBA" id="ARBA00022737"/>
    </source>
</evidence>
<evidence type="ECO:0008006" key="8">
    <source>
        <dbReference type="Google" id="ProtNLM"/>
    </source>
</evidence>
<evidence type="ECO:0000313" key="7">
    <source>
        <dbReference type="Proteomes" id="UP001305414"/>
    </source>
</evidence>
<evidence type="ECO:0000313" key="6">
    <source>
        <dbReference type="EMBL" id="KAK5637025.1"/>
    </source>
</evidence>
<dbReference type="InterPro" id="IPR029498">
    <property type="entry name" value="HeLo_dom"/>
</dbReference>
<dbReference type="Gene3D" id="1.20.120.1020">
    <property type="entry name" value="Prion-inhibition and propagation, HeLo domain"/>
    <property type="match status" value="1"/>
</dbReference>
<dbReference type="SUPFAM" id="SSF52540">
    <property type="entry name" value="P-loop containing nucleoside triphosphate hydrolases"/>
    <property type="match status" value="1"/>
</dbReference>
<dbReference type="InterPro" id="IPR027417">
    <property type="entry name" value="P-loop_NTPase"/>
</dbReference>
<evidence type="ECO:0000259" key="3">
    <source>
        <dbReference type="Pfam" id="PF14479"/>
    </source>
</evidence>
<reference evidence="6 7" key="1">
    <citation type="submission" date="2023-10" db="EMBL/GenBank/DDBJ databases">
        <title>Draft genome sequence of Xylaria bambusicola isolate GMP-LS, the root and basal stem rot pathogen of sugarcane in Indonesia.</title>
        <authorList>
            <person name="Selvaraj P."/>
            <person name="Muralishankar V."/>
            <person name="Muruganantham S."/>
            <person name="Sp S."/>
            <person name="Haryani S."/>
            <person name="Lau K.J.X."/>
            <person name="Naqvi N.I."/>
        </authorList>
    </citation>
    <scope>NUCLEOTIDE SEQUENCE [LARGE SCALE GENOMIC DNA]</scope>
    <source>
        <strain evidence="6">GMP-LS</strain>
    </source>
</reference>
<dbReference type="InterPro" id="IPR056884">
    <property type="entry name" value="NPHP3-like_N"/>
</dbReference>
<keyword evidence="1" id="KW-0677">Repeat</keyword>
<dbReference type="AlphaFoldDB" id="A0AAN7Z4S1"/>
<evidence type="ECO:0000259" key="4">
    <source>
        <dbReference type="Pfam" id="PF24883"/>
    </source>
</evidence>
<sequence>MADVAGLVLGVAGLVGAFKDAIDLFTLLADSRDLGRDYEILNAKLDIEKVLLLQWADRIKLLRRDYDQRLNDPDTERIVAHILSCIALLLSDSSELQQRYGLSEVSEYDHSVTDSRTAHQPISERRMGNFIKEFEDLKLRINIRSQTAPARKKARWVIRDKRKFEEMIKDLSYFTARINDVVPIVSNDGYTSRMADEDLANINLSHQNLRQLKILLDASADFRHSIAESIQRAYTEACQGRILSKLWFRRIDDRREGIPIAHGRTLQWALEPPRLSGCPWDDLSKWLQCDSGIYWISGKAGSGKSTLMKYLYSEVPKRDLLSLWANGDKYFVCNFFFSNLGTFEQKSQEGLFRTLLYQILDSHRSLIPEVLPHMWKELYNKEDAELPSQAEMKCAFETISRMSDMLGRFCLFIDGLDEFVGDYMDGVAFIKSLAANEHIKIIVSSRPIPDCVTAFSDLPKLQLQDLTRDDITLYVEDVIGSHRYMKKLLGRYPSEGREIMKDVAEKSSGVFLWVILACRSLLSGFSDYDRIPDLRRRVDELPRELADMFQHMLSQIPRRHREHGSQLLQICYAHQNQSGSDMYALGLALIDDYHTNTVCIKALTLVEKRGLCEDLEGRLRSRCGGLLEFGKGDLNLESYCLCGAWLGAKHDVYIDSRVVFMHRTVFEFLSDETVWEIECLKTSEGRFNVPTALSLYGLHLAMQSLNLQPPLADQASYFLLEGLRWGVQSDMEMPDDPRSFFRNLQTVLDTLEGDELSESSLQHLYVANRHGNCPLGSHVTLLLAIEAGAVNCVKQHPYLHTIVKHDRISCGCLPLLFHAVRRVLLERVFGNVEVDFMSREMIDLLLSYGCSPGESIHPNDEASSTTPWITWLKDVQGMAFERVDNFKILDTAERFLRADADPQPTNISLKGWIGELFIENETNEAVRERACAILRLIEELREMEGAPSTPGDMNDDIEDSDDEGGMEENGSSSETDNSSDETDKDGVYVSALISTSGAGNNQQMTMGPRLSKRKRSISPRTAIANNAKRVHH</sequence>
<comment type="caution">
    <text evidence="6">The sequence shown here is derived from an EMBL/GenBank/DDBJ whole genome shotgun (WGS) entry which is preliminary data.</text>
</comment>
<dbReference type="InterPro" id="IPR056693">
    <property type="entry name" value="DUF7791"/>
</dbReference>
<name>A0AAN7Z4S1_9PEZI</name>
<evidence type="ECO:0000256" key="2">
    <source>
        <dbReference type="SAM" id="MobiDB-lite"/>
    </source>
</evidence>
<gene>
    <name evidence="6" type="ORF">RRF57_012737</name>
</gene>
<keyword evidence="7" id="KW-1185">Reference proteome</keyword>
<dbReference type="Pfam" id="PF14479">
    <property type="entry name" value="HeLo"/>
    <property type="match status" value="1"/>
</dbReference>
<organism evidence="6 7">
    <name type="scientific">Xylaria bambusicola</name>
    <dbReference type="NCBI Taxonomy" id="326684"/>
    <lineage>
        <taxon>Eukaryota</taxon>
        <taxon>Fungi</taxon>
        <taxon>Dikarya</taxon>
        <taxon>Ascomycota</taxon>
        <taxon>Pezizomycotina</taxon>
        <taxon>Sordariomycetes</taxon>
        <taxon>Xylariomycetidae</taxon>
        <taxon>Xylariales</taxon>
        <taxon>Xylariaceae</taxon>
        <taxon>Xylaria</taxon>
    </lineage>
</organism>
<evidence type="ECO:0000259" key="5">
    <source>
        <dbReference type="Pfam" id="PF25053"/>
    </source>
</evidence>
<dbReference type="Pfam" id="PF24883">
    <property type="entry name" value="NPHP3_N"/>
    <property type="match status" value="1"/>
</dbReference>
<dbReference type="Gene3D" id="3.40.50.300">
    <property type="entry name" value="P-loop containing nucleotide triphosphate hydrolases"/>
    <property type="match status" value="1"/>
</dbReference>
<protein>
    <recommendedName>
        <fullName evidence="8">Prion-inhibition and propagation HeLo domain-containing protein</fullName>
    </recommendedName>
</protein>
<feature type="domain" description="Nephrocystin 3-like N-terminal" evidence="4">
    <location>
        <begin position="283"/>
        <end position="446"/>
    </location>
</feature>